<evidence type="ECO:0000256" key="9">
    <source>
        <dbReference type="SAM" id="Phobius"/>
    </source>
</evidence>
<dbReference type="GO" id="GO:0008233">
    <property type="term" value="F:peptidase activity"/>
    <property type="evidence" value="ECO:0007669"/>
    <property type="project" value="UniProtKB-KW"/>
</dbReference>
<dbReference type="Proteomes" id="UP000198386">
    <property type="component" value="Unassembled WGS sequence"/>
</dbReference>
<feature type="transmembrane region" description="Helical" evidence="9">
    <location>
        <begin position="20"/>
        <end position="41"/>
    </location>
</feature>
<keyword evidence="4 9" id="KW-0812">Transmembrane</keyword>
<organism evidence="10 11">
    <name type="scientific">Geodermatophilus saharensis</name>
    <dbReference type="NCBI Taxonomy" id="1137994"/>
    <lineage>
        <taxon>Bacteria</taxon>
        <taxon>Bacillati</taxon>
        <taxon>Actinomycetota</taxon>
        <taxon>Actinomycetes</taxon>
        <taxon>Geodermatophilales</taxon>
        <taxon>Geodermatophilaceae</taxon>
        <taxon>Geodermatophilus</taxon>
    </lineage>
</organism>
<keyword evidence="6 9" id="KW-1133">Transmembrane helix</keyword>
<dbReference type="GO" id="GO:0005886">
    <property type="term" value="C:plasma membrane"/>
    <property type="evidence" value="ECO:0007669"/>
    <property type="project" value="UniProtKB-SubCell"/>
</dbReference>
<dbReference type="RefSeq" id="WP_141233846.1">
    <property type="nucleotide sequence ID" value="NZ_FZOH01000007.1"/>
</dbReference>
<feature type="transmembrane region" description="Helical" evidence="9">
    <location>
        <begin position="82"/>
        <end position="108"/>
    </location>
</feature>
<evidence type="ECO:0000256" key="5">
    <source>
        <dbReference type="ARBA" id="ARBA00022801"/>
    </source>
</evidence>
<dbReference type="AlphaFoldDB" id="A0A239GXN6"/>
<keyword evidence="7 9" id="KW-0472">Membrane</keyword>
<evidence type="ECO:0000313" key="11">
    <source>
        <dbReference type="Proteomes" id="UP000198386"/>
    </source>
</evidence>
<feature type="region of interest" description="Disordered" evidence="8">
    <location>
        <begin position="352"/>
        <end position="395"/>
    </location>
</feature>
<evidence type="ECO:0000256" key="4">
    <source>
        <dbReference type="ARBA" id="ARBA00022692"/>
    </source>
</evidence>
<keyword evidence="3" id="KW-0645">Protease</keyword>
<sequence length="395" mass="41969">MTTAPAIGRRRLSRGTTRRLLPVLLDLALAGVICVAGFTTLSGPLQVLEARAVALVLGWLDPTWSSGVLPGHVLLFRGDGEIIDAVVTASCSSVLSVLGLVALTAVVLRGRRLHALGGLVVAVLAVVVLNHGRLLLSALAGLQWGEGALVLFHDWVGTVWNLVATLGGFLVMVWVTLPAAERAEQDVGGRHTARRPDSWARPGLGYRTVEAEQPPAHSRRTTVTGLLHRHVLPRRLSAWLAARREAARVDYRLGHLPASRRVERVHELAADGLGAHSATLVAVATYEVDPLVLDALADAVAARQWEPVTGHRVAALRLWARGWLLARPVSTSPVPEDRTGDDDAAVVAVARIPVPQAAPSRGTTPSPDRPSHAAGSPTPHSFARPSAPHPPETSR</sequence>
<dbReference type="EMBL" id="FZOH01000007">
    <property type="protein sequence ID" value="SNS73283.1"/>
    <property type="molecule type" value="Genomic_DNA"/>
</dbReference>
<protein>
    <submittedName>
        <fullName evidence="10">Exosortase/archaeosortase family protein</fullName>
    </submittedName>
</protein>
<evidence type="ECO:0000313" key="10">
    <source>
        <dbReference type="EMBL" id="SNS73283.1"/>
    </source>
</evidence>
<name>A0A239GXN6_9ACTN</name>
<keyword evidence="5" id="KW-0378">Hydrolase</keyword>
<reference evidence="11" key="1">
    <citation type="submission" date="2017-06" db="EMBL/GenBank/DDBJ databases">
        <authorList>
            <person name="Varghese N."/>
            <person name="Submissions S."/>
        </authorList>
    </citation>
    <scope>NUCLEOTIDE SEQUENCE [LARGE SCALE GENOMIC DNA]</scope>
    <source>
        <strain evidence="11">DSM 45423</strain>
    </source>
</reference>
<evidence type="ECO:0000256" key="6">
    <source>
        <dbReference type="ARBA" id="ARBA00022989"/>
    </source>
</evidence>
<feature type="transmembrane region" description="Helical" evidence="9">
    <location>
        <begin position="159"/>
        <end position="180"/>
    </location>
</feature>
<dbReference type="OrthoDB" id="5180829at2"/>
<keyword evidence="2" id="KW-1003">Cell membrane</keyword>
<accession>A0A239GXN6</accession>
<evidence type="ECO:0000256" key="2">
    <source>
        <dbReference type="ARBA" id="ARBA00022475"/>
    </source>
</evidence>
<comment type="subcellular location">
    <subcellularLocation>
        <location evidence="1">Cell membrane</location>
        <topology evidence="1">Multi-pass membrane protein</topology>
    </subcellularLocation>
</comment>
<dbReference type="GO" id="GO:0006508">
    <property type="term" value="P:proteolysis"/>
    <property type="evidence" value="ECO:0007669"/>
    <property type="project" value="UniProtKB-KW"/>
</dbReference>
<dbReference type="InterPro" id="IPR026392">
    <property type="entry name" value="Exo/Archaeosortase_dom"/>
</dbReference>
<proteinExistence type="predicted"/>
<evidence type="ECO:0000256" key="8">
    <source>
        <dbReference type="SAM" id="MobiDB-lite"/>
    </source>
</evidence>
<gene>
    <name evidence="10" type="ORF">SAMN04488107_3601</name>
</gene>
<evidence type="ECO:0000256" key="7">
    <source>
        <dbReference type="ARBA" id="ARBA00023136"/>
    </source>
</evidence>
<feature type="transmembrane region" description="Helical" evidence="9">
    <location>
        <begin position="115"/>
        <end position="139"/>
    </location>
</feature>
<evidence type="ECO:0000256" key="3">
    <source>
        <dbReference type="ARBA" id="ARBA00022670"/>
    </source>
</evidence>
<evidence type="ECO:0000256" key="1">
    <source>
        <dbReference type="ARBA" id="ARBA00004651"/>
    </source>
</evidence>
<keyword evidence="11" id="KW-1185">Reference proteome</keyword>
<dbReference type="NCBIfam" id="TIGR04178">
    <property type="entry name" value="exo_archaeo"/>
    <property type="match status" value="1"/>
</dbReference>